<sequence>MERCDWLLPASMNKGRSGRGVSETADKLGKHFLLAYGLVEVSAKSYKGSLFNAFGNFQVRGLPEMYFIEENDEKEIKKISGRDENEQK</sequence>
<organism evidence="1 2">
    <name type="scientific">Sphenostylis stenocarpa</name>
    <dbReference type="NCBI Taxonomy" id="92480"/>
    <lineage>
        <taxon>Eukaryota</taxon>
        <taxon>Viridiplantae</taxon>
        <taxon>Streptophyta</taxon>
        <taxon>Embryophyta</taxon>
        <taxon>Tracheophyta</taxon>
        <taxon>Spermatophyta</taxon>
        <taxon>Magnoliopsida</taxon>
        <taxon>eudicotyledons</taxon>
        <taxon>Gunneridae</taxon>
        <taxon>Pentapetalae</taxon>
        <taxon>rosids</taxon>
        <taxon>fabids</taxon>
        <taxon>Fabales</taxon>
        <taxon>Fabaceae</taxon>
        <taxon>Papilionoideae</taxon>
        <taxon>50 kb inversion clade</taxon>
        <taxon>NPAAA clade</taxon>
        <taxon>indigoferoid/millettioid clade</taxon>
        <taxon>Phaseoleae</taxon>
        <taxon>Sphenostylis</taxon>
    </lineage>
</organism>
<dbReference type="Proteomes" id="UP001189624">
    <property type="component" value="Chromosome 9"/>
</dbReference>
<reference evidence="1" key="1">
    <citation type="submission" date="2023-10" db="EMBL/GenBank/DDBJ databases">
        <authorList>
            <person name="Domelevo Entfellner J.-B."/>
        </authorList>
    </citation>
    <scope>NUCLEOTIDE SEQUENCE</scope>
</reference>
<gene>
    <name evidence="1" type="ORF">AYBTSS11_LOCUS26957</name>
</gene>
<keyword evidence="2" id="KW-1185">Reference proteome</keyword>
<name>A0AA86VQW5_9FABA</name>
<evidence type="ECO:0000313" key="2">
    <source>
        <dbReference type="Proteomes" id="UP001189624"/>
    </source>
</evidence>
<proteinExistence type="predicted"/>
<evidence type="ECO:0000313" key="1">
    <source>
        <dbReference type="EMBL" id="CAJ1974871.1"/>
    </source>
</evidence>
<dbReference type="AlphaFoldDB" id="A0AA86VQW5"/>
<dbReference type="Gramene" id="rna-AYBTSS11_LOCUS26957">
    <property type="protein sequence ID" value="CAJ1974871.1"/>
    <property type="gene ID" value="gene-AYBTSS11_LOCUS26957"/>
</dbReference>
<accession>A0AA86VQW5</accession>
<protein>
    <submittedName>
        <fullName evidence="1">Uncharacterized protein</fullName>
    </submittedName>
</protein>
<dbReference type="EMBL" id="OY731406">
    <property type="protein sequence ID" value="CAJ1974871.1"/>
    <property type="molecule type" value="Genomic_DNA"/>
</dbReference>